<keyword evidence="2" id="KW-1185">Reference proteome</keyword>
<feature type="transmembrane region" description="Helical" evidence="1">
    <location>
        <begin position="35"/>
        <end position="57"/>
    </location>
</feature>
<dbReference type="AlphaFoldDB" id="A0A0M3IGU1"/>
<proteinExistence type="predicted"/>
<accession>A0A0M3IGU1</accession>
<evidence type="ECO:0000256" key="1">
    <source>
        <dbReference type="SAM" id="Phobius"/>
    </source>
</evidence>
<dbReference type="WBParaSite" id="ALUE_0001756101-mRNA-1">
    <property type="protein sequence ID" value="ALUE_0001756101-mRNA-1"/>
    <property type="gene ID" value="ALUE_0001756101"/>
</dbReference>
<keyword evidence="1" id="KW-0472">Membrane</keyword>
<evidence type="ECO:0000313" key="2">
    <source>
        <dbReference type="Proteomes" id="UP000036681"/>
    </source>
</evidence>
<reference evidence="3" key="1">
    <citation type="submission" date="2017-02" db="UniProtKB">
        <authorList>
            <consortium name="WormBaseParasite"/>
        </authorList>
    </citation>
    <scope>IDENTIFICATION</scope>
</reference>
<protein>
    <submittedName>
        <fullName evidence="3">TNFR-Cys domain-containing protein</fullName>
    </submittedName>
</protein>
<sequence>LTLCSYGAIFITTTDTISEFCCYLSSLFFRVDNEAMVYFTIKCLQVIVMLLIGLFIFKCEGCRKKRYKHSCHGFQEVIAVCTDDPINGRMAGNELHYRCANDHFCSACQRCRKKRYKHSCHGFQEVIAVCTDDPINGRMAGNELHYRCANDHFCSACQSISKIENADA</sequence>
<keyword evidence="1" id="KW-1133">Transmembrane helix</keyword>
<keyword evidence="1" id="KW-0812">Transmembrane</keyword>
<dbReference type="Proteomes" id="UP000036681">
    <property type="component" value="Unplaced"/>
</dbReference>
<evidence type="ECO:0000313" key="3">
    <source>
        <dbReference type="WBParaSite" id="ALUE_0001756101-mRNA-1"/>
    </source>
</evidence>
<organism evidence="2 3">
    <name type="scientific">Ascaris lumbricoides</name>
    <name type="common">Giant roundworm</name>
    <dbReference type="NCBI Taxonomy" id="6252"/>
    <lineage>
        <taxon>Eukaryota</taxon>
        <taxon>Metazoa</taxon>
        <taxon>Ecdysozoa</taxon>
        <taxon>Nematoda</taxon>
        <taxon>Chromadorea</taxon>
        <taxon>Rhabditida</taxon>
        <taxon>Spirurina</taxon>
        <taxon>Ascaridomorpha</taxon>
        <taxon>Ascaridoidea</taxon>
        <taxon>Ascarididae</taxon>
        <taxon>Ascaris</taxon>
    </lineage>
</organism>
<name>A0A0M3IGU1_ASCLU</name>